<gene>
    <name evidence="1" type="ORF">HKD39_17420</name>
</gene>
<evidence type="ECO:0000313" key="2">
    <source>
        <dbReference type="Proteomes" id="UP000562984"/>
    </source>
</evidence>
<proteinExistence type="predicted"/>
<keyword evidence="2" id="KW-1185">Reference proteome</keyword>
<evidence type="ECO:0000313" key="1">
    <source>
        <dbReference type="EMBL" id="NNG37447.1"/>
    </source>
</evidence>
<dbReference type="EMBL" id="JABEND010000013">
    <property type="protein sequence ID" value="NNG37447.1"/>
    <property type="molecule type" value="Genomic_DNA"/>
</dbReference>
<comment type="caution">
    <text evidence="1">The sequence shown here is derived from an EMBL/GenBank/DDBJ whole genome shotgun (WGS) entry which is preliminary data.</text>
</comment>
<dbReference type="Proteomes" id="UP000562984">
    <property type="component" value="Unassembled WGS sequence"/>
</dbReference>
<name>A0A849ABZ4_9ACTN</name>
<dbReference type="GO" id="GO:0046914">
    <property type="term" value="F:transition metal ion binding"/>
    <property type="evidence" value="ECO:0007669"/>
    <property type="project" value="InterPro"/>
</dbReference>
<protein>
    <recommendedName>
        <fullName evidence="3">NHLP leader peptide family natural product</fullName>
    </recommendedName>
</protein>
<sequence length="123" mass="13425">MTLSPKERAEFVNNYTRALISAWSSEEFSQRLAQDPRAALAESGIELPANSTVDIVRAIPDGPREGSVDIQVELYERGLENGHFEFRIPEVPQVDTAELSESDLEGVAAGDINCCCCPCCCCT</sequence>
<dbReference type="RefSeq" id="WP_171201141.1">
    <property type="nucleotide sequence ID" value="NZ_JABEND010000013.1"/>
</dbReference>
<evidence type="ECO:0008006" key="3">
    <source>
        <dbReference type="Google" id="ProtNLM"/>
    </source>
</evidence>
<dbReference type="InterPro" id="IPR036648">
    <property type="entry name" value="CN_Hdrase_a/SCN_Hdrase_g_sf"/>
</dbReference>
<dbReference type="SUPFAM" id="SSF56209">
    <property type="entry name" value="Nitrile hydratase alpha chain"/>
    <property type="match status" value="1"/>
</dbReference>
<dbReference type="AlphaFoldDB" id="A0A849ABZ4"/>
<organism evidence="1 2">
    <name type="scientific">Nakamurella aerolata</name>
    <dbReference type="NCBI Taxonomy" id="1656892"/>
    <lineage>
        <taxon>Bacteria</taxon>
        <taxon>Bacillati</taxon>
        <taxon>Actinomycetota</taxon>
        <taxon>Actinomycetes</taxon>
        <taxon>Nakamurellales</taxon>
        <taxon>Nakamurellaceae</taxon>
        <taxon>Nakamurella</taxon>
    </lineage>
</organism>
<accession>A0A849ABZ4</accession>
<reference evidence="1 2" key="1">
    <citation type="submission" date="2020-05" db="EMBL/GenBank/DDBJ databases">
        <title>Nakamurella sp. DB0629 isolated from air conditioner.</title>
        <authorList>
            <person name="Kim D.H."/>
            <person name="Kim D.-U."/>
        </authorList>
    </citation>
    <scope>NUCLEOTIDE SEQUENCE [LARGE SCALE GENOMIC DNA]</scope>
    <source>
        <strain evidence="1 2">DB0629</strain>
    </source>
</reference>
<dbReference type="Gene3D" id="3.90.330.10">
    <property type="entry name" value="Nitrile hydratase alpha /Thiocyanate hydrolase gamma"/>
    <property type="match status" value="1"/>
</dbReference>
<dbReference type="GO" id="GO:0003824">
    <property type="term" value="F:catalytic activity"/>
    <property type="evidence" value="ECO:0007669"/>
    <property type="project" value="InterPro"/>
</dbReference>